<reference evidence="12 13" key="1">
    <citation type="submission" date="2019-09" db="EMBL/GenBank/DDBJ databases">
        <title>H2 Metabolism Revealed by Metagenomic Analysis in Subglacial Sediment of East Antarctica.</title>
        <authorList>
            <person name="Yang Z."/>
            <person name="Zhang Y."/>
            <person name="Lv Y."/>
            <person name="Yan W."/>
            <person name="Xiao X."/>
            <person name="Sun B."/>
            <person name="Ma H."/>
        </authorList>
    </citation>
    <scope>NUCLEOTIDE SEQUENCE [LARGE SCALE GENOMIC DNA]</scope>
    <source>
        <strain evidence="12">Bin2_2</strain>
    </source>
</reference>
<dbReference type="InterPro" id="IPR012337">
    <property type="entry name" value="RNaseH-like_sf"/>
</dbReference>
<organism evidence="12 13">
    <name type="scientific">Sulfuriferula multivorans</name>
    <dbReference type="NCBI Taxonomy" id="1559896"/>
    <lineage>
        <taxon>Bacteria</taxon>
        <taxon>Pseudomonadati</taxon>
        <taxon>Pseudomonadota</taxon>
        <taxon>Betaproteobacteria</taxon>
        <taxon>Nitrosomonadales</taxon>
        <taxon>Sulfuricellaceae</taxon>
        <taxon>Sulfuriferula</taxon>
    </lineage>
</organism>
<dbReference type="AlphaFoldDB" id="A0A7C9TD57"/>
<comment type="similarity">
    <text evidence="3">Belongs to the RNase H family.</text>
</comment>
<protein>
    <recommendedName>
        <fullName evidence="5">ribonuclease H</fullName>
        <ecNumber evidence="5">3.1.26.4</ecNumber>
    </recommendedName>
</protein>
<evidence type="ECO:0000256" key="8">
    <source>
        <dbReference type="ARBA" id="ARBA00022759"/>
    </source>
</evidence>
<dbReference type="SUPFAM" id="SSF53098">
    <property type="entry name" value="Ribonuclease H-like"/>
    <property type="match status" value="1"/>
</dbReference>
<dbReference type="Gene3D" id="3.30.420.10">
    <property type="entry name" value="Ribonuclease H-like superfamily/Ribonuclease H"/>
    <property type="match status" value="1"/>
</dbReference>
<dbReference type="InterPro" id="IPR002156">
    <property type="entry name" value="RNaseH_domain"/>
</dbReference>
<dbReference type="PROSITE" id="PS50879">
    <property type="entry name" value="RNASE_H_1"/>
    <property type="match status" value="1"/>
</dbReference>
<dbReference type="PANTHER" id="PTHR10642">
    <property type="entry name" value="RIBONUCLEASE H1"/>
    <property type="match status" value="1"/>
</dbReference>
<proteinExistence type="inferred from homology"/>
<keyword evidence="10" id="KW-0460">Magnesium</keyword>
<evidence type="ECO:0000256" key="5">
    <source>
        <dbReference type="ARBA" id="ARBA00012180"/>
    </source>
</evidence>
<evidence type="ECO:0000256" key="1">
    <source>
        <dbReference type="ARBA" id="ARBA00000077"/>
    </source>
</evidence>
<dbReference type="InterPro" id="IPR036397">
    <property type="entry name" value="RNaseH_sf"/>
</dbReference>
<dbReference type="EC" id="3.1.26.4" evidence="5"/>
<feature type="domain" description="RNase H type-1" evidence="11">
    <location>
        <begin position="2"/>
        <end position="101"/>
    </location>
</feature>
<dbReference type="Pfam" id="PF00075">
    <property type="entry name" value="RNase_H"/>
    <property type="match status" value="1"/>
</dbReference>
<evidence type="ECO:0000256" key="10">
    <source>
        <dbReference type="ARBA" id="ARBA00022842"/>
    </source>
</evidence>
<evidence type="ECO:0000256" key="4">
    <source>
        <dbReference type="ARBA" id="ARBA00011245"/>
    </source>
</evidence>
<evidence type="ECO:0000256" key="6">
    <source>
        <dbReference type="ARBA" id="ARBA00022722"/>
    </source>
</evidence>
<comment type="caution">
    <text evidence="12">The sequence shown here is derived from an EMBL/GenBank/DDBJ whole genome shotgun (WGS) entry which is preliminary data.</text>
</comment>
<evidence type="ECO:0000256" key="3">
    <source>
        <dbReference type="ARBA" id="ARBA00005300"/>
    </source>
</evidence>
<evidence type="ECO:0000256" key="9">
    <source>
        <dbReference type="ARBA" id="ARBA00022801"/>
    </source>
</evidence>
<dbReference type="GO" id="GO:0043137">
    <property type="term" value="P:DNA replication, removal of RNA primer"/>
    <property type="evidence" value="ECO:0007669"/>
    <property type="project" value="TreeGrafter"/>
</dbReference>
<dbReference type="EMBL" id="JAAFGW010000172">
    <property type="protein sequence ID" value="NDP48869.1"/>
    <property type="molecule type" value="Genomic_DNA"/>
</dbReference>
<evidence type="ECO:0000313" key="13">
    <source>
        <dbReference type="Proteomes" id="UP000483432"/>
    </source>
</evidence>
<dbReference type="InterPro" id="IPR050092">
    <property type="entry name" value="RNase_H"/>
</dbReference>
<dbReference type="PANTHER" id="PTHR10642:SF26">
    <property type="entry name" value="RIBONUCLEASE H1"/>
    <property type="match status" value="1"/>
</dbReference>
<dbReference type="GO" id="GO:0046872">
    <property type="term" value="F:metal ion binding"/>
    <property type="evidence" value="ECO:0007669"/>
    <property type="project" value="UniProtKB-KW"/>
</dbReference>
<dbReference type="GO" id="GO:0003676">
    <property type="term" value="F:nucleic acid binding"/>
    <property type="evidence" value="ECO:0007669"/>
    <property type="project" value="InterPro"/>
</dbReference>
<accession>A0A7C9TD57</accession>
<dbReference type="Proteomes" id="UP000483432">
    <property type="component" value="Unassembled WGS sequence"/>
</dbReference>
<evidence type="ECO:0000256" key="2">
    <source>
        <dbReference type="ARBA" id="ARBA00001946"/>
    </source>
</evidence>
<evidence type="ECO:0000313" key="12">
    <source>
        <dbReference type="EMBL" id="NDP48869.1"/>
    </source>
</evidence>
<gene>
    <name evidence="12" type="ORF">GZ085_10895</name>
</gene>
<keyword evidence="6" id="KW-0540">Nuclease</keyword>
<dbReference type="CDD" id="cd09278">
    <property type="entry name" value="RNase_HI_prokaryote_like"/>
    <property type="match status" value="1"/>
</dbReference>
<name>A0A7C9TD57_9PROT</name>
<comment type="catalytic activity">
    <reaction evidence="1">
        <text>Endonucleolytic cleavage to 5'-phosphomonoester.</text>
        <dbReference type="EC" id="3.1.26.4"/>
    </reaction>
</comment>
<keyword evidence="8" id="KW-0255">Endonuclease</keyword>
<feature type="non-terminal residue" evidence="12">
    <location>
        <position position="101"/>
    </location>
</feature>
<keyword evidence="7" id="KW-0479">Metal-binding</keyword>
<keyword evidence="9" id="KW-0378">Hydrolase</keyword>
<comment type="cofactor">
    <cofactor evidence="2">
        <name>Mg(2+)</name>
        <dbReference type="ChEBI" id="CHEBI:18420"/>
    </cofactor>
</comment>
<sequence>MNVDTIYIYSDGACKGNPGAGGWGALLVSSGHSKEICGGEANTTNNRMEMTAVIRALESLKRPSTIEVHTDSQYVQKGISEWMVGWKKRNWRTADGKPVKN</sequence>
<evidence type="ECO:0000256" key="7">
    <source>
        <dbReference type="ARBA" id="ARBA00022723"/>
    </source>
</evidence>
<dbReference type="InterPro" id="IPR022892">
    <property type="entry name" value="RNaseHI"/>
</dbReference>
<comment type="subunit">
    <text evidence="4">Monomer.</text>
</comment>
<dbReference type="GO" id="GO:0004523">
    <property type="term" value="F:RNA-DNA hybrid ribonuclease activity"/>
    <property type="evidence" value="ECO:0007669"/>
    <property type="project" value="UniProtKB-EC"/>
</dbReference>
<evidence type="ECO:0000259" key="11">
    <source>
        <dbReference type="PROSITE" id="PS50879"/>
    </source>
</evidence>